<proteinExistence type="predicted"/>
<organism evidence="2">
    <name type="scientific">Myoviridae sp. ct3wi9</name>
    <dbReference type="NCBI Taxonomy" id="2826610"/>
    <lineage>
        <taxon>Viruses</taxon>
        <taxon>Duplodnaviria</taxon>
        <taxon>Heunggongvirae</taxon>
        <taxon>Uroviricota</taxon>
        <taxon>Caudoviricetes</taxon>
    </lineage>
</organism>
<accession>A0A8S5MWK3</accession>
<sequence length="159" mass="18306">MEHEPISYLNAYLALPSKFIENGYYHAVKEGVLSVIKGKAEKDPQRLTLSYGSEDKEAQALAVEIKKLYPEITIKGLEPNFVKHKRKAYIKRNQNAWLRATHVIIIREQRETLTQRFFIEKAEEGNTKFVMTLCLNEEDKSDEQPPSFHPNSGEDVKGN</sequence>
<feature type="region of interest" description="Disordered" evidence="1">
    <location>
        <begin position="138"/>
        <end position="159"/>
    </location>
</feature>
<dbReference type="EMBL" id="BK015006">
    <property type="protein sequence ID" value="DAD86726.1"/>
    <property type="molecule type" value="Genomic_DNA"/>
</dbReference>
<name>A0A8S5MWK3_9CAUD</name>
<reference evidence="2" key="1">
    <citation type="journal article" date="2021" name="Proc. Natl. Acad. Sci. U.S.A.">
        <title>A Catalog of Tens of Thousands of Viruses from Human Metagenomes Reveals Hidden Associations with Chronic Diseases.</title>
        <authorList>
            <person name="Tisza M.J."/>
            <person name="Buck C.B."/>
        </authorList>
    </citation>
    <scope>NUCLEOTIDE SEQUENCE</scope>
    <source>
        <strain evidence="2">Ct3wi9</strain>
    </source>
</reference>
<protein>
    <submittedName>
        <fullName evidence="2">Uncharacterized protein</fullName>
    </submittedName>
</protein>
<evidence type="ECO:0000256" key="1">
    <source>
        <dbReference type="SAM" id="MobiDB-lite"/>
    </source>
</evidence>
<evidence type="ECO:0000313" key="2">
    <source>
        <dbReference type="EMBL" id="DAD86726.1"/>
    </source>
</evidence>